<keyword evidence="4" id="KW-1185">Reference proteome</keyword>
<gene>
    <name evidence="3" type="ORF">DFR76_109227</name>
</gene>
<dbReference type="SMART" id="SM00422">
    <property type="entry name" value="HTH_MERR"/>
    <property type="match status" value="1"/>
</dbReference>
<reference evidence="3 4" key="1">
    <citation type="submission" date="2018-07" db="EMBL/GenBank/DDBJ databases">
        <title>Genomic Encyclopedia of Type Strains, Phase IV (KMG-IV): sequencing the most valuable type-strain genomes for metagenomic binning, comparative biology and taxonomic classification.</title>
        <authorList>
            <person name="Goeker M."/>
        </authorList>
    </citation>
    <scope>NUCLEOTIDE SEQUENCE [LARGE SCALE GENOMIC DNA]</scope>
    <source>
        <strain evidence="3 4">DSM 44290</strain>
    </source>
</reference>
<evidence type="ECO:0000313" key="3">
    <source>
        <dbReference type="EMBL" id="RDI63887.1"/>
    </source>
</evidence>
<name>A0A370HZF7_9NOCA</name>
<dbReference type="AlphaFoldDB" id="A0A370HZF7"/>
<dbReference type="PROSITE" id="PS50937">
    <property type="entry name" value="HTH_MERR_2"/>
    <property type="match status" value="1"/>
</dbReference>
<proteinExistence type="predicted"/>
<dbReference type="EMBL" id="QQBC01000009">
    <property type="protein sequence ID" value="RDI63887.1"/>
    <property type="molecule type" value="Genomic_DNA"/>
</dbReference>
<dbReference type="InterPro" id="IPR000551">
    <property type="entry name" value="MerR-type_HTH_dom"/>
</dbReference>
<dbReference type="STRING" id="1210086.GCA_001613105_05449"/>
<evidence type="ECO:0000259" key="2">
    <source>
        <dbReference type="PROSITE" id="PS50937"/>
    </source>
</evidence>
<comment type="caution">
    <text evidence="3">The sequence shown here is derived from an EMBL/GenBank/DDBJ whole genome shotgun (WGS) entry which is preliminary data.</text>
</comment>
<dbReference type="GO" id="GO:0003700">
    <property type="term" value="F:DNA-binding transcription factor activity"/>
    <property type="evidence" value="ECO:0007669"/>
    <property type="project" value="InterPro"/>
</dbReference>
<protein>
    <submittedName>
        <fullName evidence="3">DNA-binding transcriptional MerR regulator</fullName>
    </submittedName>
</protein>
<organism evidence="3 4">
    <name type="scientific">Nocardia pseudobrasiliensis</name>
    <dbReference type="NCBI Taxonomy" id="45979"/>
    <lineage>
        <taxon>Bacteria</taxon>
        <taxon>Bacillati</taxon>
        <taxon>Actinomycetota</taxon>
        <taxon>Actinomycetes</taxon>
        <taxon>Mycobacteriales</taxon>
        <taxon>Nocardiaceae</taxon>
        <taxon>Nocardia</taxon>
    </lineage>
</organism>
<dbReference type="SUPFAM" id="SSF46955">
    <property type="entry name" value="Putative DNA-binding domain"/>
    <property type="match status" value="1"/>
</dbReference>
<dbReference type="Proteomes" id="UP000254869">
    <property type="component" value="Unassembled WGS sequence"/>
</dbReference>
<keyword evidence="1 3" id="KW-0238">DNA-binding</keyword>
<feature type="domain" description="HTH merR-type" evidence="2">
    <location>
        <begin position="4"/>
        <end position="72"/>
    </location>
</feature>
<accession>A0A370HZF7</accession>
<dbReference type="PANTHER" id="PTHR30204:SF97">
    <property type="entry name" value="MERR FAMILY REGULATORY PROTEIN"/>
    <property type="match status" value="1"/>
</dbReference>
<evidence type="ECO:0000313" key="4">
    <source>
        <dbReference type="Proteomes" id="UP000254869"/>
    </source>
</evidence>
<dbReference type="GO" id="GO:0003677">
    <property type="term" value="F:DNA binding"/>
    <property type="evidence" value="ECO:0007669"/>
    <property type="project" value="UniProtKB-KW"/>
</dbReference>
<dbReference type="Gene3D" id="1.10.1660.10">
    <property type="match status" value="1"/>
</dbReference>
<dbReference type="RefSeq" id="WP_068003407.1">
    <property type="nucleotide sequence ID" value="NZ_QQBC01000009.1"/>
</dbReference>
<dbReference type="Pfam" id="PF13411">
    <property type="entry name" value="MerR_1"/>
    <property type="match status" value="1"/>
</dbReference>
<dbReference type="CDD" id="cd00592">
    <property type="entry name" value="HTH_MerR-like"/>
    <property type="match status" value="1"/>
</dbReference>
<dbReference type="InterPro" id="IPR009061">
    <property type="entry name" value="DNA-bd_dom_put_sf"/>
</dbReference>
<dbReference type="PANTHER" id="PTHR30204">
    <property type="entry name" value="REDOX-CYCLING DRUG-SENSING TRANSCRIPTIONAL ACTIVATOR SOXR"/>
    <property type="match status" value="1"/>
</dbReference>
<sequence>MNELASIRQVADHFAVPVSTLHYWERRGLITASRRSGHRYYDRDQVYRIALIQRWRGTGRLPIDEIATALATEDWREIVTARIAAIESDVAQLNTARAYLRSLLECPHGNSLDHCAAFRATVALPVPE</sequence>
<dbReference type="InterPro" id="IPR047057">
    <property type="entry name" value="MerR_fam"/>
</dbReference>
<evidence type="ECO:0000256" key="1">
    <source>
        <dbReference type="ARBA" id="ARBA00023125"/>
    </source>
</evidence>